<dbReference type="GO" id="GO:0006044">
    <property type="term" value="P:N-acetylglucosamine metabolic process"/>
    <property type="evidence" value="ECO:0007669"/>
    <property type="project" value="TreeGrafter"/>
</dbReference>
<dbReference type="EMBL" id="FJZI01000015">
    <property type="protein sequence ID" value="CZY10802.1"/>
    <property type="molecule type" value="Genomic_DNA"/>
</dbReference>
<organism evidence="1 2">
    <name type="scientific">Enterobacter bugandensis</name>
    <dbReference type="NCBI Taxonomy" id="881260"/>
    <lineage>
        <taxon>Bacteria</taxon>
        <taxon>Pseudomonadati</taxon>
        <taxon>Pseudomonadota</taxon>
        <taxon>Gammaproteobacteria</taxon>
        <taxon>Enterobacterales</taxon>
        <taxon>Enterobacteriaceae</taxon>
        <taxon>Enterobacter</taxon>
    </lineage>
</organism>
<accession>A0A822X5J1</accession>
<protein>
    <submittedName>
        <fullName evidence="1">Glycosyltransferase family 17</fullName>
    </submittedName>
</protein>
<dbReference type="Proteomes" id="UP000076063">
    <property type="component" value="Unassembled WGS sequence"/>
</dbReference>
<sequence length="292" mass="34442">MMIYDCFLYYDEDMLLDIRLNTLAGVVDRFVIVESTHTFTGKKRQLHFDINKYGPFKDKIIYVVHDETPLMKASDGGDQHQDGLVVDAWANEAAQRNAIMQGLKSAKDDDLILISDVDEIFSPQVIGSINANKLCTTLYQNFYNYQFNLQVFNTDNTPRKCKLPRATKYKNLVHFFGGEPESFRNLKRTRSVKNWSWLKWNWFKLNNRIIENSGWHFSWVMTPERISEKMSTISHTEYDLPEFNNPEHIMKVIKNAEDIWGRDRKLIRQELSADSFPEYIVNNKDKFREFII</sequence>
<dbReference type="GO" id="GO:0016020">
    <property type="term" value="C:membrane"/>
    <property type="evidence" value="ECO:0007669"/>
    <property type="project" value="InterPro"/>
</dbReference>
<evidence type="ECO:0000313" key="1">
    <source>
        <dbReference type="EMBL" id="CZY10802.1"/>
    </source>
</evidence>
<dbReference type="PANTHER" id="PTHR12224">
    <property type="entry name" value="BETA-1,4-MANNOSYL-GLYCOPROTEIN BETA-1,4-N-ACETYLGLUCOSAMINYL-TRANSFERASE"/>
    <property type="match status" value="1"/>
</dbReference>
<comment type="caution">
    <text evidence="1">The sequence shown here is derived from an EMBL/GenBank/DDBJ whole genome shotgun (WGS) entry which is preliminary data.</text>
</comment>
<dbReference type="PANTHER" id="PTHR12224:SF0">
    <property type="entry name" value="BETA-1,4-MANNOSYL-GLYCOPROTEIN 4-BETA-N-ACETYLGLUCOSAMINYLTRANSFERASE"/>
    <property type="match status" value="1"/>
</dbReference>
<dbReference type="AlphaFoldDB" id="A0A822X5J1"/>
<dbReference type="Pfam" id="PF04724">
    <property type="entry name" value="Glyco_transf_17"/>
    <property type="match status" value="1"/>
</dbReference>
<dbReference type="InterPro" id="IPR006813">
    <property type="entry name" value="Glyco_trans_17"/>
</dbReference>
<evidence type="ECO:0000313" key="2">
    <source>
        <dbReference type="Proteomes" id="UP000076063"/>
    </source>
</evidence>
<gene>
    <name evidence="1" type="ORF">SAMEA2273372_04243</name>
</gene>
<reference evidence="1 2" key="1">
    <citation type="submission" date="2016-03" db="EMBL/GenBank/DDBJ databases">
        <authorList>
            <consortium name="Pathogen Informatics"/>
        </authorList>
    </citation>
    <scope>NUCLEOTIDE SEQUENCE [LARGE SCALE GENOMIC DNA]</scope>
    <source>
        <strain evidence="2">e1527</strain>
    </source>
</reference>
<name>A0A822X5J1_9ENTR</name>
<proteinExistence type="predicted"/>
<keyword evidence="1" id="KW-0808">Transferase</keyword>
<dbReference type="GO" id="GO:0003830">
    <property type="term" value="F:beta-1,4-mannosylglycoprotein 4-beta-N-acetylglucosaminyltransferase activity"/>
    <property type="evidence" value="ECO:0007669"/>
    <property type="project" value="InterPro"/>
</dbReference>